<name>A0A8H4ZCA0_9HYPO</name>
<reference evidence="2 3" key="1">
    <citation type="journal article" date="2020" name="BMC Genomics">
        <title>Correction to: Identification and distribution of gene clusters required for synthesis of sphingolipid metabolism inhibitors in diverse species of the filamentous fungus Fusarium.</title>
        <authorList>
            <person name="Kim H.S."/>
            <person name="Lohmar J.M."/>
            <person name="Busman M."/>
            <person name="Brown D.W."/>
            <person name="Naumann T.A."/>
            <person name="Divon H.H."/>
            <person name="Lysoe E."/>
            <person name="Uhlig S."/>
            <person name="Proctor R.H."/>
        </authorList>
    </citation>
    <scope>NUCLEOTIDE SEQUENCE [LARGE SCALE GENOMIC DNA]</scope>
    <source>
        <strain evidence="2 3">NRRL 25214</strain>
    </source>
</reference>
<comment type="caution">
    <text evidence="2">The sequence shown here is derived from an EMBL/GenBank/DDBJ whole genome shotgun (WGS) entry which is preliminary data.</text>
</comment>
<keyword evidence="1" id="KW-0472">Membrane</keyword>
<accession>A0A8H4ZCA0</accession>
<sequence length="431" mass="49745">MKILRSIAHYIWSVWAMFKSLCKIVLLMMLPFYGLTALSGLIQGAMFVHWYTGTLNEIARLLVQNLIDIKTLKFVSDASGYSFLDGLSPVYGIPQIQSPLDWTSQLGLTRPSDWSSQNVENMANLDSLYRRTPPYDEEPWQHWVYLSAQMEPWRQPDGPMLHDPWDQTFVKLLEYRDTHEALGRSNFHYVSGHKSFLCASWRVTAPALLHFSISNTTESQAYEELPDHEPASVRVFELPLRDMPIPGLFPSYFEQMRALTASNLTFWTTKDTYSQFFQMSNQGLRIAAQLEKEYPWTYGLLVKAEIKWTSLWPIDDTWLRVTAYFIPFLCSAVPTYIFKHVQALFTDLKFPETSETVPEGKDPLAHSLQRFLDGLSDEDKAKCRKSSRGETMLRNIEAELVKDDWSTPEEIIKDLNIALGLDKDGKVRSRQ</sequence>
<dbReference type="AlphaFoldDB" id="A0A8H4ZCA0"/>
<keyword evidence="1" id="KW-1133">Transmembrane helix</keyword>
<organism evidence="2 3">
    <name type="scientific">Fusarium anthophilum</name>
    <dbReference type="NCBI Taxonomy" id="48485"/>
    <lineage>
        <taxon>Eukaryota</taxon>
        <taxon>Fungi</taxon>
        <taxon>Dikarya</taxon>
        <taxon>Ascomycota</taxon>
        <taxon>Pezizomycotina</taxon>
        <taxon>Sordariomycetes</taxon>
        <taxon>Hypocreomycetidae</taxon>
        <taxon>Hypocreales</taxon>
        <taxon>Nectriaceae</taxon>
        <taxon>Fusarium</taxon>
        <taxon>Fusarium fujikuroi species complex</taxon>
    </lineage>
</organism>
<gene>
    <name evidence="2" type="ORF">FANTH_8249</name>
</gene>
<protein>
    <submittedName>
        <fullName evidence="2">Uncharacterized protein</fullName>
    </submittedName>
</protein>
<evidence type="ECO:0000256" key="1">
    <source>
        <dbReference type="SAM" id="Phobius"/>
    </source>
</evidence>
<keyword evidence="3" id="KW-1185">Reference proteome</keyword>
<feature type="transmembrane region" description="Helical" evidence="1">
    <location>
        <begin position="21"/>
        <end position="51"/>
    </location>
</feature>
<keyword evidence="1" id="KW-0812">Transmembrane</keyword>
<dbReference type="Proteomes" id="UP000573603">
    <property type="component" value="Unassembled WGS sequence"/>
</dbReference>
<dbReference type="EMBL" id="JABEVY010000193">
    <property type="protein sequence ID" value="KAF5243240.1"/>
    <property type="molecule type" value="Genomic_DNA"/>
</dbReference>
<evidence type="ECO:0000313" key="2">
    <source>
        <dbReference type="EMBL" id="KAF5243240.1"/>
    </source>
</evidence>
<evidence type="ECO:0000313" key="3">
    <source>
        <dbReference type="Proteomes" id="UP000573603"/>
    </source>
</evidence>
<proteinExistence type="predicted"/>